<sequence>MQESQNNEEGTASEQMDESRLEVWDVRRGHVAKYILGKASRFGETGAVTDLIWPDGSHIRPLEHMPRQAIAWSPQGEATFALDRWVVGEIPFDDLKPEFTEQALPFARKAISDRPFSTRQVSLTFPPDQLADDKFRYLAYAYKLEPGENTADTCEWNAQCASEVEEHHHERLWLLVKQLFQRQQEHPVPNVDGRVGPIAPLSATATGDRIPEATFDSAPPDASRLASDNTIQSDKDSSETAGGDSRSEESSVKPSKPQQAVTMADLRSSNNTKRRASSSGSSSGSDSPNFDDISRTPMPGKLQLGSLTPSIHDSHLSDTSAFRFGGPSSAKTPGNTSMKSPLFNALSRLPNTGVSEGDDDIVSVNGGATRPHRPAGPHARPSLYHVREDTAKSETASTVKVSPSIHPAFSRRPSDMISLPTAAAAMTVYQSPEEKRREEQRLKVLRDWRVFHVSILRKAYTTIVQQGEVQTACAIYLVAGHVLGLSDQEGQMLVETYLDQLDRRRLSGVAAAIRRDYKGTKSQTLAETVIQSRCGKCRKSVEFEGKPAPWFCDSCKSALVNCVVCHLPVRGLYTGNVVVFLPEE</sequence>
<keyword evidence="2" id="KW-1185">Reference proteome</keyword>
<evidence type="ECO:0000313" key="1">
    <source>
        <dbReference type="EMBL" id="KAJ9126948.1"/>
    </source>
</evidence>
<organism evidence="1 2">
    <name type="scientific">Naganishia onofrii</name>
    <dbReference type="NCBI Taxonomy" id="1851511"/>
    <lineage>
        <taxon>Eukaryota</taxon>
        <taxon>Fungi</taxon>
        <taxon>Dikarya</taxon>
        <taxon>Basidiomycota</taxon>
        <taxon>Agaricomycotina</taxon>
        <taxon>Tremellomycetes</taxon>
        <taxon>Filobasidiales</taxon>
        <taxon>Filobasidiaceae</taxon>
        <taxon>Naganishia</taxon>
    </lineage>
</organism>
<proteinExistence type="predicted"/>
<gene>
    <name evidence="1" type="ORF">QFC24_001179</name>
</gene>
<dbReference type="Proteomes" id="UP001234202">
    <property type="component" value="Unassembled WGS sequence"/>
</dbReference>
<comment type="caution">
    <text evidence="1">The sequence shown here is derived from an EMBL/GenBank/DDBJ whole genome shotgun (WGS) entry which is preliminary data.</text>
</comment>
<name>A0ACC2XTL0_9TREE</name>
<protein>
    <submittedName>
        <fullName evidence="1">Uncharacterized protein</fullName>
    </submittedName>
</protein>
<accession>A0ACC2XTL0</accession>
<dbReference type="EMBL" id="JASBWV010000003">
    <property type="protein sequence ID" value="KAJ9126948.1"/>
    <property type="molecule type" value="Genomic_DNA"/>
</dbReference>
<reference evidence="1" key="1">
    <citation type="submission" date="2023-04" db="EMBL/GenBank/DDBJ databases">
        <title>Draft Genome sequencing of Naganishia species isolated from polar environments using Oxford Nanopore Technology.</title>
        <authorList>
            <person name="Leo P."/>
            <person name="Venkateswaran K."/>
        </authorList>
    </citation>
    <scope>NUCLEOTIDE SEQUENCE</scope>
    <source>
        <strain evidence="1">DBVPG 5303</strain>
    </source>
</reference>
<evidence type="ECO:0000313" key="2">
    <source>
        <dbReference type="Proteomes" id="UP001234202"/>
    </source>
</evidence>